<protein>
    <submittedName>
        <fullName evidence="1">Uncharacterized protein</fullName>
    </submittedName>
</protein>
<dbReference type="Proteomes" id="UP000054166">
    <property type="component" value="Unassembled WGS sequence"/>
</dbReference>
<dbReference type="EMBL" id="KN833194">
    <property type="protein sequence ID" value="KIM71886.1"/>
    <property type="molecule type" value="Genomic_DNA"/>
</dbReference>
<dbReference type="OrthoDB" id="3187773at2759"/>
<proteinExistence type="predicted"/>
<reference evidence="2" key="2">
    <citation type="submission" date="2015-01" db="EMBL/GenBank/DDBJ databases">
        <title>Evolutionary Origins and Diversification of the Mycorrhizal Mutualists.</title>
        <authorList>
            <consortium name="DOE Joint Genome Institute"/>
            <consortium name="Mycorrhizal Genomics Consortium"/>
            <person name="Kohler A."/>
            <person name="Kuo A."/>
            <person name="Nagy L.G."/>
            <person name="Floudas D."/>
            <person name="Copeland A."/>
            <person name="Barry K.W."/>
            <person name="Cichocki N."/>
            <person name="Veneault-Fourrey C."/>
            <person name="LaButti K."/>
            <person name="Lindquist E.A."/>
            <person name="Lipzen A."/>
            <person name="Lundell T."/>
            <person name="Morin E."/>
            <person name="Murat C."/>
            <person name="Riley R."/>
            <person name="Ohm R."/>
            <person name="Sun H."/>
            <person name="Tunlid A."/>
            <person name="Henrissat B."/>
            <person name="Grigoriev I.V."/>
            <person name="Hibbett D.S."/>
            <person name="Martin F."/>
        </authorList>
    </citation>
    <scope>NUCLEOTIDE SEQUENCE [LARGE SCALE GENOMIC DNA]</scope>
    <source>
        <strain evidence="2">F 1598</strain>
    </source>
</reference>
<dbReference type="HOGENOM" id="CLU_006344_16_0_1"/>
<accession>A0A0C3EVN4</accession>
<sequence>MRSERIRAVKSWRKGPRRYDTIFVNTDPSAHGMHGLDVARTRLFSFSYNGIKYPCALVDWFSCVDDVPNSNTGMWVVEPDILDDGTKFTSIIHLDSVVRATHLPVFGQDFISRTHTLSDTLDEFSSFYVNKYADHHLFEIAF</sequence>
<dbReference type="AlphaFoldDB" id="A0A0C3EVN4"/>
<keyword evidence="2" id="KW-1185">Reference proteome</keyword>
<name>A0A0C3EVN4_PILCF</name>
<organism evidence="1 2">
    <name type="scientific">Piloderma croceum (strain F 1598)</name>
    <dbReference type="NCBI Taxonomy" id="765440"/>
    <lineage>
        <taxon>Eukaryota</taxon>
        <taxon>Fungi</taxon>
        <taxon>Dikarya</taxon>
        <taxon>Basidiomycota</taxon>
        <taxon>Agaricomycotina</taxon>
        <taxon>Agaricomycetes</taxon>
        <taxon>Agaricomycetidae</taxon>
        <taxon>Atheliales</taxon>
        <taxon>Atheliaceae</taxon>
        <taxon>Piloderma</taxon>
    </lineage>
</organism>
<evidence type="ECO:0000313" key="2">
    <source>
        <dbReference type="Proteomes" id="UP000054166"/>
    </source>
</evidence>
<evidence type="ECO:0000313" key="1">
    <source>
        <dbReference type="EMBL" id="KIM71886.1"/>
    </source>
</evidence>
<dbReference type="STRING" id="765440.A0A0C3EVN4"/>
<reference evidence="1 2" key="1">
    <citation type="submission" date="2014-04" db="EMBL/GenBank/DDBJ databases">
        <authorList>
            <consortium name="DOE Joint Genome Institute"/>
            <person name="Kuo A."/>
            <person name="Tarkka M."/>
            <person name="Buscot F."/>
            <person name="Kohler A."/>
            <person name="Nagy L.G."/>
            <person name="Floudas D."/>
            <person name="Copeland A."/>
            <person name="Barry K.W."/>
            <person name="Cichocki N."/>
            <person name="Veneault-Fourrey C."/>
            <person name="LaButti K."/>
            <person name="Lindquist E.A."/>
            <person name="Lipzen A."/>
            <person name="Lundell T."/>
            <person name="Morin E."/>
            <person name="Murat C."/>
            <person name="Sun H."/>
            <person name="Tunlid A."/>
            <person name="Henrissat B."/>
            <person name="Grigoriev I.V."/>
            <person name="Hibbett D.S."/>
            <person name="Martin F."/>
            <person name="Nordberg H.P."/>
            <person name="Cantor M.N."/>
            <person name="Hua S.X."/>
        </authorList>
    </citation>
    <scope>NUCLEOTIDE SEQUENCE [LARGE SCALE GENOMIC DNA]</scope>
    <source>
        <strain evidence="1 2">F 1598</strain>
    </source>
</reference>
<dbReference type="InParanoid" id="A0A0C3EVN4"/>
<gene>
    <name evidence="1" type="ORF">PILCRDRAFT_82378</name>
</gene>